<feature type="compositionally biased region" description="Acidic residues" evidence="1">
    <location>
        <begin position="200"/>
        <end position="213"/>
    </location>
</feature>
<feature type="region of interest" description="Disordered" evidence="1">
    <location>
        <begin position="187"/>
        <end position="213"/>
    </location>
</feature>
<evidence type="ECO:0000256" key="1">
    <source>
        <dbReference type="SAM" id="MobiDB-lite"/>
    </source>
</evidence>
<accession>A0ABR1UH03</accession>
<evidence type="ECO:0000313" key="3">
    <source>
        <dbReference type="Proteomes" id="UP001446871"/>
    </source>
</evidence>
<evidence type="ECO:0000313" key="2">
    <source>
        <dbReference type="EMBL" id="KAK8057396.1"/>
    </source>
</evidence>
<comment type="caution">
    <text evidence="2">The sequence shown here is derived from an EMBL/GenBank/DDBJ whole genome shotgun (WGS) entry which is preliminary data.</text>
</comment>
<reference evidence="2 3" key="1">
    <citation type="submission" date="2023-01" db="EMBL/GenBank/DDBJ databases">
        <title>Analysis of 21 Apiospora genomes using comparative genomics revels a genus with tremendous synthesis potential of carbohydrate active enzymes and secondary metabolites.</title>
        <authorList>
            <person name="Sorensen T."/>
        </authorList>
    </citation>
    <scope>NUCLEOTIDE SEQUENCE [LARGE SCALE GENOMIC DNA]</scope>
    <source>
        <strain evidence="2 3">CBS 83171</strain>
    </source>
</reference>
<dbReference type="EMBL" id="JAQQWM010000007">
    <property type="protein sequence ID" value="KAK8057396.1"/>
    <property type="molecule type" value="Genomic_DNA"/>
</dbReference>
<dbReference type="Proteomes" id="UP001446871">
    <property type="component" value="Unassembled WGS sequence"/>
</dbReference>
<gene>
    <name evidence="2" type="ORF">PG996_011333</name>
</gene>
<organism evidence="2 3">
    <name type="scientific">Apiospora saccharicola</name>
    <dbReference type="NCBI Taxonomy" id="335842"/>
    <lineage>
        <taxon>Eukaryota</taxon>
        <taxon>Fungi</taxon>
        <taxon>Dikarya</taxon>
        <taxon>Ascomycota</taxon>
        <taxon>Pezizomycotina</taxon>
        <taxon>Sordariomycetes</taxon>
        <taxon>Xylariomycetidae</taxon>
        <taxon>Amphisphaeriales</taxon>
        <taxon>Apiosporaceae</taxon>
        <taxon>Apiospora</taxon>
    </lineage>
</organism>
<name>A0ABR1UH03_9PEZI</name>
<feature type="region of interest" description="Disordered" evidence="1">
    <location>
        <begin position="1"/>
        <end position="156"/>
    </location>
</feature>
<proteinExistence type="predicted"/>
<keyword evidence="3" id="KW-1185">Reference proteome</keyword>
<sequence length="213" mass="23528">MGSRGSPELGSSSMADGDEYRSTKGKTSMAARPDLQPGLEWPTPQGPTQAGNGGFMHTGRQSTALPATLDMKQRHHQQQDEQPRQRQPPQHQKTVTTTAQPHRSRTAKRPFAEETVSESPNAPEHNDRSRTARDVSSKGAMIRPQAAFTATGRRTMDHNTGTVHAYRAPSQWPAHNWQTVEAGTAYARQQMGPVDGEDRGLEDDDRTDPYDDM</sequence>
<feature type="compositionally biased region" description="Basic and acidic residues" evidence="1">
    <location>
        <begin position="124"/>
        <end position="136"/>
    </location>
</feature>
<protein>
    <submittedName>
        <fullName evidence="2">Uncharacterized protein</fullName>
    </submittedName>
</protein>